<keyword evidence="7" id="KW-0812">Transmembrane</keyword>
<evidence type="ECO:0000256" key="6">
    <source>
        <dbReference type="SAM" id="MobiDB-lite"/>
    </source>
</evidence>
<keyword evidence="1 8" id="KW-0732">Signal</keyword>
<dbReference type="SMART" id="SM00202">
    <property type="entry name" value="SR"/>
    <property type="match status" value="1"/>
</dbReference>
<dbReference type="InterPro" id="IPR000859">
    <property type="entry name" value="CUB_dom"/>
</dbReference>
<dbReference type="InterPro" id="IPR036772">
    <property type="entry name" value="SRCR-like_dom_sf"/>
</dbReference>
<dbReference type="SUPFAM" id="SSF49854">
    <property type="entry name" value="Spermadhesin, CUB domain"/>
    <property type="match status" value="1"/>
</dbReference>
<keyword evidence="3 5" id="KW-1015">Disulfide bond</keyword>
<protein>
    <submittedName>
        <fullName evidence="13">Uncharacterized protein LOC100377992</fullName>
    </submittedName>
</protein>
<organism evidence="12 13">
    <name type="scientific">Saccoglossus kowalevskii</name>
    <name type="common">Acorn worm</name>
    <dbReference type="NCBI Taxonomy" id="10224"/>
    <lineage>
        <taxon>Eukaryota</taxon>
        <taxon>Metazoa</taxon>
        <taxon>Hemichordata</taxon>
        <taxon>Enteropneusta</taxon>
        <taxon>Harrimaniidae</taxon>
        <taxon>Saccoglossus</taxon>
    </lineage>
</organism>
<keyword evidence="4" id="KW-0325">Glycoprotein</keyword>
<evidence type="ECO:0000313" key="12">
    <source>
        <dbReference type="Proteomes" id="UP000694865"/>
    </source>
</evidence>
<evidence type="ECO:0000256" key="5">
    <source>
        <dbReference type="PROSITE-ProRule" id="PRU00196"/>
    </source>
</evidence>
<dbReference type="Pfam" id="PF00530">
    <property type="entry name" value="SRCR"/>
    <property type="match status" value="1"/>
</dbReference>
<dbReference type="InterPro" id="IPR002889">
    <property type="entry name" value="WSC_carb-bd"/>
</dbReference>
<evidence type="ECO:0000259" key="11">
    <source>
        <dbReference type="PROSITE" id="PS51212"/>
    </source>
</evidence>
<dbReference type="PANTHER" id="PTHR19331">
    <property type="entry name" value="SCAVENGER RECEPTOR DOMAIN-CONTAINING"/>
    <property type="match status" value="1"/>
</dbReference>
<dbReference type="PROSITE" id="PS01180">
    <property type="entry name" value="CUB"/>
    <property type="match status" value="1"/>
</dbReference>
<dbReference type="SUPFAM" id="SSF56487">
    <property type="entry name" value="SRCR-like"/>
    <property type="match status" value="1"/>
</dbReference>
<dbReference type="PRINTS" id="PR00258">
    <property type="entry name" value="SPERACTRCPTR"/>
</dbReference>
<evidence type="ECO:0000256" key="1">
    <source>
        <dbReference type="ARBA" id="ARBA00022729"/>
    </source>
</evidence>
<feature type="compositionally biased region" description="Polar residues" evidence="6">
    <location>
        <begin position="436"/>
        <end position="453"/>
    </location>
</feature>
<evidence type="ECO:0000256" key="4">
    <source>
        <dbReference type="ARBA" id="ARBA00023180"/>
    </source>
</evidence>
<proteinExistence type="predicted"/>
<feature type="disulfide bond" evidence="5">
    <location>
        <begin position="99"/>
        <end position="109"/>
    </location>
</feature>
<dbReference type="Pfam" id="PF00431">
    <property type="entry name" value="CUB"/>
    <property type="match status" value="1"/>
</dbReference>
<feature type="domain" description="SRCR" evidence="10">
    <location>
        <begin position="30"/>
        <end position="129"/>
    </location>
</feature>
<evidence type="ECO:0000256" key="8">
    <source>
        <dbReference type="SAM" id="SignalP"/>
    </source>
</evidence>
<dbReference type="SMART" id="SM00321">
    <property type="entry name" value="WSC"/>
    <property type="match status" value="1"/>
</dbReference>
<evidence type="ECO:0000256" key="7">
    <source>
        <dbReference type="SAM" id="Phobius"/>
    </source>
</evidence>
<gene>
    <name evidence="13" type="primary">LOC100377992</name>
</gene>
<dbReference type="Gene3D" id="2.60.120.290">
    <property type="entry name" value="Spermadhesin, CUB domain"/>
    <property type="match status" value="1"/>
</dbReference>
<evidence type="ECO:0000259" key="10">
    <source>
        <dbReference type="PROSITE" id="PS50287"/>
    </source>
</evidence>
<evidence type="ECO:0000256" key="2">
    <source>
        <dbReference type="ARBA" id="ARBA00022737"/>
    </source>
</evidence>
<dbReference type="PANTHER" id="PTHR19331:SF465">
    <property type="entry name" value="EGG PEPTIDE SPERACT RECEPTOR"/>
    <property type="match status" value="1"/>
</dbReference>
<dbReference type="Gene3D" id="3.10.250.10">
    <property type="entry name" value="SRCR-like domain"/>
    <property type="match status" value="1"/>
</dbReference>
<sequence>MDTLQNIYCAKLVLILLAGFCISKDIDKNVRLFGGESPFEGRVEILRNGYWTAICIDDWDLNMADFVCQHLGISTGAMSLQTQLPTTEGVPVMTGGFRCDSTSTKPSECFTKQTASNRQACRPAGVKCNLPGYIGCAKYRENYWGSRSCKQGDQIENDRCDVSISGCIAFCRKSSFTHAGIIGGNECRCLATNITSVIPKDDITENAKCDVECAGEDIGTCGGSDHISVYSLSLGACSSTFRKSEGVFASPGFPGNYPPTVDCNWIIHQPREKMIELTFFMMNLADPDDVINVIEENASGEGSVTTILQASPNAIRFPWKMVIRSNLVKVRFVSNGDRESNGFIISFKAVPYIDPNPIIQPDVTTQFAVKRIEYKEDDGKSYRSRVLDSVIYMGIVLASVLFVVAAALLVLLRHKRKINKANNSSVFVHTEKVKPNQRTNDGVTENSNNVSHENSQDGVEHEYLAPQSLRVNSHIYAEIDETNSLPENHDNPIAARPKYYVLEETSTNNDIATEHAHAHGNLPAQTLPSETRICQLQSARNSSPFSPLRRQSHKYDEVYISSDRLDRWTQQDSANERTMICTSGYVRYAESDTESTSSESLGAGCIIPQENERRMNTIDVFSSRQPAVWVEKSRTLPGNI</sequence>
<feature type="chain" id="PRO_5047236569" evidence="8">
    <location>
        <begin position="24"/>
        <end position="640"/>
    </location>
</feature>
<dbReference type="PROSITE" id="PS50287">
    <property type="entry name" value="SRCR_2"/>
    <property type="match status" value="1"/>
</dbReference>
<feature type="domain" description="WSC" evidence="11">
    <location>
        <begin position="130"/>
        <end position="233"/>
    </location>
</feature>
<dbReference type="GeneID" id="100377992"/>
<evidence type="ECO:0000256" key="3">
    <source>
        <dbReference type="ARBA" id="ARBA00023157"/>
    </source>
</evidence>
<keyword evidence="2" id="KW-0677">Repeat</keyword>
<keyword evidence="7" id="KW-1133">Transmembrane helix</keyword>
<keyword evidence="7" id="KW-0472">Membrane</keyword>
<evidence type="ECO:0000313" key="13">
    <source>
        <dbReference type="RefSeq" id="XP_002739986.2"/>
    </source>
</evidence>
<dbReference type="InterPro" id="IPR001190">
    <property type="entry name" value="SRCR"/>
</dbReference>
<comment type="caution">
    <text evidence="5">Lacks conserved residue(s) required for the propagation of feature annotation.</text>
</comment>
<feature type="signal peptide" evidence="8">
    <location>
        <begin position="1"/>
        <end position="23"/>
    </location>
</feature>
<reference evidence="13" key="1">
    <citation type="submission" date="2025-08" db="UniProtKB">
        <authorList>
            <consortium name="RefSeq"/>
        </authorList>
    </citation>
    <scope>IDENTIFICATION</scope>
    <source>
        <tissue evidence="13">Testes</tissue>
    </source>
</reference>
<feature type="domain" description="CUB" evidence="9">
    <location>
        <begin position="237"/>
        <end position="350"/>
    </location>
</feature>
<accession>A0ABM0GY74</accession>
<dbReference type="InterPro" id="IPR035914">
    <property type="entry name" value="Sperma_CUB_dom_sf"/>
</dbReference>
<dbReference type="Pfam" id="PF01822">
    <property type="entry name" value="WSC"/>
    <property type="match status" value="1"/>
</dbReference>
<dbReference type="Proteomes" id="UP000694865">
    <property type="component" value="Unplaced"/>
</dbReference>
<name>A0ABM0GY74_SACKO</name>
<dbReference type="SMART" id="SM00042">
    <property type="entry name" value="CUB"/>
    <property type="match status" value="1"/>
</dbReference>
<keyword evidence="12" id="KW-1185">Reference proteome</keyword>
<evidence type="ECO:0000259" key="9">
    <source>
        <dbReference type="PROSITE" id="PS01180"/>
    </source>
</evidence>
<feature type="transmembrane region" description="Helical" evidence="7">
    <location>
        <begin position="390"/>
        <end position="412"/>
    </location>
</feature>
<feature type="region of interest" description="Disordered" evidence="6">
    <location>
        <begin position="436"/>
        <end position="458"/>
    </location>
</feature>
<dbReference type="RefSeq" id="XP_002739986.2">
    <property type="nucleotide sequence ID" value="XM_002739940.2"/>
</dbReference>
<dbReference type="PROSITE" id="PS51212">
    <property type="entry name" value="WSC"/>
    <property type="match status" value="1"/>
</dbReference>
<dbReference type="CDD" id="cd00041">
    <property type="entry name" value="CUB"/>
    <property type="match status" value="1"/>
</dbReference>